<dbReference type="EMBL" id="CM001218">
    <property type="protein sequence ID" value="KEH37475.1"/>
    <property type="molecule type" value="Genomic_DNA"/>
</dbReference>
<keyword evidence="1" id="KW-1133">Transmembrane helix</keyword>
<dbReference type="AlphaFoldDB" id="A0A072VH58"/>
<evidence type="ECO:0000313" key="4">
    <source>
        <dbReference type="Proteomes" id="UP000002051"/>
    </source>
</evidence>
<keyword evidence="1" id="KW-0812">Transmembrane</keyword>
<gene>
    <name evidence="2" type="ordered locus">MTR_2g439230</name>
</gene>
<proteinExistence type="predicted"/>
<feature type="transmembrane region" description="Helical" evidence="1">
    <location>
        <begin position="6"/>
        <end position="24"/>
    </location>
</feature>
<evidence type="ECO:0000313" key="2">
    <source>
        <dbReference type="EMBL" id="KEH37475.1"/>
    </source>
</evidence>
<sequence>MMKTHHFVLIFFLCAEIIIYVVGIKSSRDGNQFGAAKESKTKIGINGWED</sequence>
<protein>
    <submittedName>
        <fullName evidence="2">Nodule-specific Glycine Rich Peptide</fullName>
    </submittedName>
</protein>
<evidence type="ECO:0000313" key="3">
    <source>
        <dbReference type="EnsemblPlants" id="KEH37475"/>
    </source>
</evidence>
<evidence type="ECO:0000256" key="1">
    <source>
        <dbReference type="SAM" id="Phobius"/>
    </source>
</evidence>
<dbReference type="HOGENOM" id="CLU_3127321_0_0_1"/>
<keyword evidence="1" id="KW-0472">Membrane</keyword>
<dbReference type="Proteomes" id="UP000002051">
    <property type="component" value="Chromosome 2"/>
</dbReference>
<name>A0A072VH58_MEDTR</name>
<reference evidence="3" key="3">
    <citation type="submission" date="2015-04" db="UniProtKB">
        <authorList>
            <consortium name="EnsemblPlants"/>
        </authorList>
    </citation>
    <scope>IDENTIFICATION</scope>
    <source>
        <strain evidence="3">cv. Jemalong A17</strain>
    </source>
</reference>
<dbReference type="EnsemblPlants" id="KEH37475">
    <property type="protein sequence ID" value="KEH37475"/>
    <property type="gene ID" value="MTR_2g439230"/>
</dbReference>
<reference evidence="2 4" key="2">
    <citation type="journal article" date="2014" name="BMC Genomics">
        <title>An improved genome release (version Mt4.0) for the model legume Medicago truncatula.</title>
        <authorList>
            <person name="Tang H."/>
            <person name="Krishnakumar V."/>
            <person name="Bidwell S."/>
            <person name="Rosen B."/>
            <person name="Chan A."/>
            <person name="Zhou S."/>
            <person name="Gentzbittel L."/>
            <person name="Childs K.L."/>
            <person name="Yandell M."/>
            <person name="Gundlach H."/>
            <person name="Mayer K.F."/>
            <person name="Schwartz D.C."/>
            <person name="Town C.D."/>
        </authorList>
    </citation>
    <scope>GENOME REANNOTATION</scope>
    <source>
        <strain evidence="2">A17</strain>
        <strain evidence="3 4">cv. Jemalong A17</strain>
    </source>
</reference>
<keyword evidence="4" id="KW-1185">Reference proteome</keyword>
<accession>A0A072VH58</accession>
<reference evidence="2 4" key="1">
    <citation type="journal article" date="2011" name="Nature">
        <title>The Medicago genome provides insight into the evolution of rhizobial symbioses.</title>
        <authorList>
            <person name="Young N.D."/>
            <person name="Debelle F."/>
            <person name="Oldroyd G.E."/>
            <person name="Geurts R."/>
            <person name="Cannon S.B."/>
            <person name="Udvardi M.K."/>
            <person name="Benedito V.A."/>
            <person name="Mayer K.F."/>
            <person name="Gouzy J."/>
            <person name="Schoof H."/>
            <person name="Van de Peer Y."/>
            <person name="Proost S."/>
            <person name="Cook D.R."/>
            <person name="Meyers B.C."/>
            <person name="Spannagl M."/>
            <person name="Cheung F."/>
            <person name="De Mita S."/>
            <person name="Krishnakumar V."/>
            <person name="Gundlach H."/>
            <person name="Zhou S."/>
            <person name="Mudge J."/>
            <person name="Bharti A.K."/>
            <person name="Murray J.D."/>
            <person name="Naoumkina M.A."/>
            <person name="Rosen B."/>
            <person name="Silverstein K.A."/>
            <person name="Tang H."/>
            <person name="Rombauts S."/>
            <person name="Zhao P.X."/>
            <person name="Zhou P."/>
            <person name="Barbe V."/>
            <person name="Bardou P."/>
            <person name="Bechner M."/>
            <person name="Bellec A."/>
            <person name="Berger A."/>
            <person name="Berges H."/>
            <person name="Bidwell S."/>
            <person name="Bisseling T."/>
            <person name="Choisne N."/>
            <person name="Couloux A."/>
            <person name="Denny R."/>
            <person name="Deshpande S."/>
            <person name="Dai X."/>
            <person name="Doyle J.J."/>
            <person name="Dudez A.M."/>
            <person name="Farmer A.D."/>
            <person name="Fouteau S."/>
            <person name="Franken C."/>
            <person name="Gibelin C."/>
            <person name="Gish J."/>
            <person name="Goldstein S."/>
            <person name="Gonzalez A.J."/>
            <person name="Green P.J."/>
            <person name="Hallab A."/>
            <person name="Hartog M."/>
            <person name="Hua A."/>
            <person name="Humphray S.J."/>
            <person name="Jeong D.H."/>
            <person name="Jing Y."/>
            <person name="Jocker A."/>
            <person name="Kenton S.M."/>
            <person name="Kim D.J."/>
            <person name="Klee K."/>
            <person name="Lai H."/>
            <person name="Lang C."/>
            <person name="Lin S."/>
            <person name="Macmil S.L."/>
            <person name="Magdelenat G."/>
            <person name="Matthews L."/>
            <person name="McCorrison J."/>
            <person name="Monaghan E.L."/>
            <person name="Mun J.H."/>
            <person name="Najar F.Z."/>
            <person name="Nicholson C."/>
            <person name="Noirot C."/>
            <person name="O'Bleness M."/>
            <person name="Paule C.R."/>
            <person name="Poulain J."/>
            <person name="Prion F."/>
            <person name="Qin B."/>
            <person name="Qu C."/>
            <person name="Retzel E.F."/>
            <person name="Riddle C."/>
            <person name="Sallet E."/>
            <person name="Samain S."/>
            <person name="Samson N."/>
            <person name="Sanders I."/>
            <person name="Saurat O."/>
            <person name="Scarpelli C."/>
            <person name="Schiex T."/>
            <person name="Segurens B."/>
            <person name="Severin A.J."/>
            <person name="Sherrier D.J."/>
            <person name="Shi R."/>
            <person name="Sims S."/>
            <person name="Singer S.R."/>
            <person name="Sinharoy S."/>
            <person name="Sterck L."/>
            <person name="Viollet A."/>
            <person name="Wang B.B."/>
            <person name="Wang K."/>
            <person name="Wang M."/>
            <person name="Wang X."/>
            <person name="Warfsmann J."/>
            <person name="Weissenbach J."/>
            <person name="White D.D."/>
            <person name="White J.D."/>
            <person name="Wiley G.B."/>
            <person name="Wincker P."/>
            <person name="Xing Y."/>
            <person name="Yang L."/>
            <person name="Yao Z."/>
            <person name="Ying F."/>
            <person name="Zhai J."/>
            <person name="Zhou L."/>
            <person name="Zuber A."/>
            <person name="Denarie J."/>
            <person name="Dixon R.A."/>
            <person name="May G.D."/>
            <person name="Schwartz D.C."/>
            <person name="Rogers J."/>
            <person name="Quetier F."/>
            <person name="Town C.D."/>
            <person name="Roe B.A."/>
        </authorList>
    </citation>
    <scope>NUCLEOTIDE SEQUENCE [LARGE SCALE GENOMIC DNA]</scope>
    <source>
        <strain evidence="2">A17</strain>
        <strain evidence="3 4">cv. Jemalong A17</strain>
    </source>
</reference>
<organism evidence="2 4">
    <name type="scientific">Medicago truncatula</name>
    <name type="common">Barrel medic</name>
    <name type="synonym">Medicago tribuloides</name>
    <dbReference type="NCBI Taxonomy" id="3880"/>
    <lineage>
        <taxon>Eukaryota</taxon>
        <taxon>Viridiplantae</taxon>
        <taxon>Streptophyta</taxon>
        <taxon>Embryophyta</taxon>
        <taxon>Tracheophyta</taxon>
        <taxon>Spermatophyta</taxon>
        <taxon>Magnoliopsida</taxon>
        <taxon>eudicotyledons</taxon>
        <taxon>Gunneridae</taxon>
        <taxon>Pentapetalae</taxon>
        <taxon>rosids</taxon>
        <taxon>fabids</taxon>
        <taxon>Fabales</taxon>
        <taxon>Fabaceae</taxon>
        <taxon>Papilionoideae</taxon>
        <taxon>50 kb inversion clade</taxon>
        <taxon>NPAAA clade</taxon>
        <taxon>Hologalegina</taxon>
        <taxon>IRL clade</taxon>
        <taxon>Trifolieae</taxon>
        <taxon>Medicago</taxon>
    </lineage>
</organism>